<dbReference type="EMBL" id="JAUTWS010000007">
    <property type="protein sequence ID" value="MDO9708462.1"/>
    <property type="molecule type" value="Genomic_DNA"/>
</dbReference>
<reference evidence="2 3" key="1">
    <citation type="submission" date="2023-08" db="EMBL/GenBank/DDBJ databases">
        <title>The draft genome sequence of Paracraurococcus sp. LOR1-02.</title>
        <authorList>
            <person name="Kingkaew E."/>
            <person name="Tanasupawat S."/>
        </authorList>
    </citation>
    <scope>NUCLEOTIDE SEQUENCE [LARGE SCALE GENOMIC DNA]</scope>
    <source>
        <strain evidence="2 3">LOR1-02</strain>
    </source>
</reference>
<dbReference type="RefSeq" id="WP_305103332.1">
    <property type="nucleotide sequence ID" value="NZ_JAUTWS010000007.1"/>
</dbReference>
<accession>A0ABT9DX40</accession>
<evidence type="ECO:0000313" key="2">
    <source>
        <dbReference type="EMBL" id="MDO9708462.1"/>
    </source>
</evidence>
<protein>
    <submittedName>
        <fullName evidence="2">Polysaccharide pyruvyl transferase family protein</fullName>
    </submittedName>
</protein>
<dbReference type="InterPro" id="IPR007345">
    <property type="entry name" value="Polysacch_pyruvyl_Trfase"/>
</dbReference>
<dbReference type="Pfam" id="PF04230">
    <property type="entry name" value="PS_pyruv_trans"/>
    <property type="match status" value="1"/>
</dbReference>
<keyword evidence="2" id="KW-0808">Transferase</keyword>
<comment type="caution">
    <text evidence="2">The sequence shown here is derived from an EMBL/GenBank/DDBJ whole genome shotgun (WGS) entry which is preliminary data.</text>
</comment>
<proteinExistence type="predicted"/>
<sequence>MTGPAVTPALVRALYRQHLGREAESEEAVAGHVARHGSLDALIATIAGSDEARERQRRSAAAARMQAWRRRSGFPPGARRILLFGAYGNGNLGDAAQAEAVAALLQQAAGVPLHLHAVSWIDAAPDYPFDPASRLPAEAITAPDTLRLYDLLVIGGGGLFGAVHHPLLDPEWHAVLAGLPLPYALVGVGADSMLPKEPQLGPHWDGLRAGAAFLSGRDLASLSAMPEAHWLADPVLLAWLRAGRGTPRPPRPGARPLCIVKHAQDAAEAQFLDQVAALGSDCDVAAIEPCREQHLAARWPGIRFVTDWAELEALCAAASVVVSARYHGCIAGLLAGVPCLAAAVGKTWVLFDTLGQADRFIPAGRDLRPYLENPPPPLAGDSFRPMLQAGEMALHQLGALLRDLPLRAGA</sequence>
<dbReference type="Proteomes" id="UP001243009">
    <property type="component" value="Unassembled WGS sequence"/>
</dbReference>
<name>A0ABT9DX40_9PROT</name>
<keyword evidence="3" id="KW-1185">Reference proteome</keyword>
<feature type="domain" description="Polysaccharide pyruvyl transferase" evidence="1">
    <location>
        <begin position="91"/>
        <end position="341"/>
    </location>
</feature>
<gene>
    <name evidence="2" type="ORF">Q7A36_08915</name>
</gene>
<evidence type="ECO:0000313" key="3">
    <source>
        <dbReference type="Proteomes" id="UP001243009"/>
    </source>
</evidence>
<organism evidence="2 3">
    <name type="scientific">Paracraurococcus lichenis</name>
    <dbReference type="NCBI Taxonomy" id="3064888"/>
    <lineage>
        <taxon>Bacteria</taxon>
        <taxon>Pseudomonadati</taxon>
        <taxon>Pseudomonadota</taxon>
        <taxon>Alphaproteobacteria</taxon>
        <taxon>Acetobacterales</taxon>
        <taxon>Roseomonadaceae</taxon>
        <taxon>Paracraurococcus</taxon>
    </lineage>
</organism>
<dbReference type="GO" id="GO:0016740">
    <property type="term" value="F:transferase activity"/>
    <property type="evidence" value="ECO:0007669"/>
    <property type="project" value="UniProtKB-KW"/>
</dbReference>
<evidence type="ECO:0000259" key="1">
    <source>
        <dbReference type="Pfam" id="PF04230"/>
    </source>
</evidence>